<dbReference type="PRINTS" id="PR00111">
    <property type="entry name" value="ABHYDROLASE"/>
</dbReference>
<dbReference type="PRINTS" id="PR00412">
    <property type="entry name" value="EPOXHYDRLASE"/>
</dbReference>
<dbReference type="Proteomes" id="UP000321085">
    <property type="component" value="Unassembled WGS sequence"/>
</dbReference>
<dbReference type="InterPro" id="IPR029058">
    <property type="entry name" value="AB_hydrolase_fold"/>
</dbReference>
<dbReference type="AlphaFoldDB" id="A0A512BU72"/>
<dbReference type="Pfam" id="PF00561">
    <property type="entry name" value="Abhydrolase_1"/>
    <property type="match status" value="1"/>
</dbReference>
<feature type="domain" description="AB hydrolase-1" evidence="1">
    <location>
        <begin position="26"/>
        <end position="273"/>
    </location>
</feature>
<sequence length="293" mass="33337">MFENFTQRQITTSEAVINLRHAGDGPPVLLLHGHPQTHVMWHRVAPRLAQTYTVVCADLRGYGDSSKPPTTPDHEPYSKRAMARDQVEVMRTLGFERFAVVGHDRGGRCAYRMALDHPDQIAALSVLDILPTAEHFRRADMSFAMGYWHWFFLAQPYDLPERLISGDPDAFYLRRGKHMFDEAALAEYRRCFTDPATIHAMCEDYRAGAGIDMRLDESDQKAGRRIACPVQALWGLKGPIDRWYDVCEVWRGWANDVEGRGIDCGHYLAEEAPEETLAALEPFLAKAFERISL</sequence>
<proteinExistence type="predicted"/>
<dbReference type="PANTHER" id="PTHR43798">
    <property type="entry name" value="MONOACYLGLYCEROL LIPASE"/>
    <property type="match status" value="1"/>
</dbReference>
<evidence type="ECO:0000313" key="2">
    <source>
        <dbReference type="EMBL" id="GEO15536.1"/>
    </source>
</evidence>
<comment type="caution">
    <text evidence="2">The sequence shown here is derived from an EMBL/GenBank/DDBJ whole genome shotgun (WGS) entry which is preliminary data.</text>
</comment>
<reference evidence="2 3" key="1">
    <citation type="submission" date="2019-07" db="EMBL/GenBank/DDBJ databases">
        <title>Whole genome shotgun sequence of Microvirga aerophila NBRC 106136.</title>
        <authorList>
            <person name="Hosoyama A."/>
            <person name="Uohara A."/>
            <person name="Ohji S."/>
            <person name="Ichikawa N."/>
        </authorList>
    </citation>
    <scope>NUCLEOTIDE SEQUENCE [LARGE SCALE GENOMIC DNA]</scope>
    <source>
        <strain evidence="2 3">NBRC 106136</strain>
    </source>
</reference>
<evidence type="ECO:0000259" key="1">
    <source>
        <dbReference type="Pfam" id="PF00561"/>
    </source>
</evidence>
<protein>
    <submittedName>
        <fullName evidence="2">Fluoroacetate dehalogenase</fullName>
    </submittedName>
</protein>
<dbReference type="InterPro" id="IPR050266">
    <property type="entry name" value="AB_hydrolase_sf"/>
</dbReference>
<dbReference type="EMBL" id="BJYU01000043">
    <property type="protein sequence ID" value="GEO15536.1"/>
    <property type="molecule type" value="Genomic_DNA"/>
</dbReference>
<dbReference type="GO" id="GO:0003824">
    <property type="term" value="F:catalytic activity"/>
    <property type="evidence" value="ECO:0007669"/>
    <property type="project" value="InterPro"/>
</dbReference>
<gene>
    <name evidence="2" type="ORF">MAE02_32320</name>
</gene>
<dbReference type="RefSeq" id="WP_114187611.1">
    <property type="nucleotide sequence ID" value="NZ_BJYU01000043.1"/>
</dbReference>
<dbReference type="SUPFAM" id="SSF53474">
    <property type="entry name" value="alpha/beta-Hydrolases"/>
    <property type="match status" value="1"/>
</dbReference>
<dbReference type="Gene3D" id="3.40.50.1820">
    <property type="entry name" value="alpha/beta hydrolase"/>
    <property type="match status" value="1"/>
</dbReference>
<name>A0A512BU72_9HYPH</name>
<organism evidence="2 3">
    <name type="scientific">Microvirga aerophila</name>
    <dbReference type="NCBI Taxonomy" id="670291"/>
    <lineage>
        <taxon>Bacteria</taxon>
        <taxon>Pseudomonadati</taxon>
        <taxon>Pseudomonadota</taxon>
        <taxon>Alphaproteobacteria</taxon>
        <taxon>Hyphomicrobiales</taxon>
        <taxon>Methylobacteriaceae</taxon>
        <taxon>Microvirga</taxon>
    </lineage>
</organism>
<keyword evidence="3" id="KW-1185">Reference proteome</keyword>
<evidence type="ECO:0000313" key="3">
    <source>
        <dbReference type="Proteomes" id="UP000321085"/>
    </source>
</evidence>
<dbReference type="OrthoDB" id="9812774at2"/>
<dbReference type="InterPro" id="IPR000073">
    <property type="entry name" value="AB_hydrolase_1"/>
</dbReference>
<dbReference type="InterPro" id="IPR000639">
    <property type="entry name" value="Epox_hydrolase-like"/>
</dbReference>
<accession>A0A512BU72</accession>